<evidence type="ECO:0000313" key="3">
    <source>
        <dbReference type="EMBL" id="PRR81853.1"/>
    </source>
</evidence>
<reference evidence="3 4" key="1">
    <citation type="submission" date="2018-03" db="EMBL/GenBank/DDBJ databases">
        <title>Genome sequence of Clostridium vincentii DSM 10228.</title>
        <authorList>
            <person name="Poehlein A."/>
            <person name="Daniel R."/>
        </authorList>
    </citation>
    <scope>NUCLEOTIDE SEQUENCE [LARGE SCALE GENOMIC DNA]</scope>
    <source>
        <strain evidence="3 4">DSM 10228</strain>
    </source>
</reference>
<gene>
    <name evidence="3" type="ORF">CLVI_21990</name>
</gene>
<dbReference type="PANTHER" id="PTHR40446:SF2">
    <property type="entry name" value="N-ACETYLGLUCOSAMINE-1-PHOSPHODIESTER ALPHA-N-ACETYLGLUCOSAMINIDASE"/>
    <property type="match status" value="1"/>
</dbReference>
<keyword evidence="1" id="KW-0812">Transmembrane</keyword>
<keyword evidence="1" id="KW-0472">Membrane</keyword>
<feature type="domain" description="Phosphodiester glycosidase" evidence="2">
    <location>
        <begin position="124"/>
        <end position="305"/>
    </location>
</feature>
<keyword evidence="1" id="KW-1133">Transmembrane helix</keyword>
<evidence type="ECO:0000256" key="1">
    <source>
        <dbReference type="SAM" id="Phobius"/>
    </source>
</evidence>
<protein>
    <recommendedName>
        <fullName evidence="2">Phosphodiester glycosidase domain-containing protein</fullName>
    </recommendedName>
</protein>
<evidence type="ECO:0000313" key="4">
    <source>
        <dbReference type="Proteomes" id="UP000239471"/>
    </source>
</evidence>
<sequence>MGKKKMGKKKKIIIITASTLVVSIVLCLLAYRYLIERVETTVVTTNESSSAITAGDVTSDDWNYSSDTTDISIKEVTQGTGDNKITYFVADVQITDDTSLKTALAKNQFGRNITETTSTIAENNDAIFAINGDYYGFREDGVIIKNGVVYRDDPARIALGLYDNGTIAAYDEEAVSSEELVSSGVTDTLSFGPVLIQDGAITSDFENVTVDSNFGNRSIQNSNPRTGIGMIDANHYIFIVVDGRSKGYSKGMTLTEFAEVFDELGCTEAYNLDGGGSSTMYFMGRVVNNPLGKDEERDISDIIYIN</sequence>
<dbReference type="RefSeq" id="WP_242980660.1">
    <property type="nucleotide sequence ID" value="NZ_PVXQ01000023.1"/>
</dbReference>
<comment type="caution">
    <text evidence="3">The sequence shown here is derived from an EMBL/GenBank/DDBJ whole genome shotgun (WGS) entry which is preliminary data.</text>
</comment>
<keyword evidence="4" id="KW-1185">Reference proteome</keyword>
<accession>A0A2T0BDD8</accession>
<dbReference type="Pfam" id="PF09992">
    <property type="entry name" value="NAGPA"/>
    <property type="match status" value="1"/>
</dbReference>
<organism evidence="3 4">
    <name type="scientific">Clostridium vincentii</name>
    <dbReference type="NCBI Taxonomy" id="52704"/>
    <lineage>
        <taxon>Bacteria</taxon>
        <taxon>Bacillati</taxon>
        <taxon>Bacillota</taxon>
        <taxon>Clostridia</taxon>
        <taxon>Eubacteriales</taxon>
        <taxon>Clostridiaceae</taxon>
        <taxon>Clostridium</taxon>
    </lineage>
</organism>
<proteinExistence type="predicted"/>
<evidence type="ECO:0000259" key="2">
    <source>
        <dbReference type="Pfam" id="PF09992"/>
    </source>
</evidence>
<dbReference type="InterPro" id="IPR018711">
    <property type="entry name" value="NAGPA"/>
</dbReference>
<dbReference type="Proteomes" id="UP000239471">
    <property type="component" value="Unassembled WGS sequence"/>
</dbReference>
<dbReference type="AlphaFoldDB" id="A0A2T0BDD8"/>
<dbReference type="PANTHER" id="PTHR40446">
    <property type="entry name" value="N-ACETYLGLUCOSAMINE-1-PHOSPHODIESTER ALPHA-N-ACETYLGLUCOSAMINIDASE"/>
    <property type="match status" value="1"/>
</dbReference>
<name>A0A2T0BDD8_9CLOT</name>
<dbReference type="EMBL" id="PVXQ01000023">
    <property type="protein sequence ID" value="PRR81853.1"/>
    <property type="molecule type" value="Genomic_DNA"/>
</dbReference>
<feature type="transmembrane region" description="Helical" evidence="1">
    <location>
        <begin position="12"/>
        <end position="34"/>
    </location>
</feature>